<feature type="domain" description="ATP synthase F1 complex delta/epsilon subunit N-terminal" evidence="11">
    <location>
        <begin position="4"/>
        <end position="82"/>
    </location>
</feature>
<dbReference type="Pfam" id="PF02823">
    <property type="entry name" value="ATP-synt_DE_N"/>
    <property type="match status" value="1"/>
</dbReference>
<dbReference type="RefSeq" id="WP_284679980.1">
    <property type="nucleotide sequence ID" value="NZ_CP060096.1"/>
</dbReference>
<reference evidence="12" key="1">
    <citation type="submission" date="2020-08" db="EMBL/GenBank/DDBJ databases">
        <title>Genomic insights into the carbon and energy metabolism of the first obligate autotrophic acetogenic bacterium Aceticella autotrophica gen. nov., sp. nov.</title>
        <authorList>
            <person name="Toshchakov S.V."/>
            <person name="Elcheninov A.G."/>
            <person name="Kublanov I.V."/>
            <person name="Frolov E.N."/>
            <person name="Lebedinsky A.V."/>
        </authorList>
    </citation>
    <scope>NUCLEOTIDE SEQUENCE</scope>
    <source>
        <strain evidence="12">3443-3Ac</strain>
    </source>
</reference>
<dbReference type="PANTHER" id="PTHR13822">
    <property type="entry name" value="ATP SYNTHASE DELTA/EPSILON CHAIN"/>
    <property type="match status" value="1"/>
</dbReference>
<dbReference type="HAMAP" id="MF_00530">
    <property type="entry name" value="ATP_synth_epsil_bac"/>
    <property type="match status" value="1"/>
</dbReference>
<keyword evidence="8" id="KW-0375">Hydrogen ion transport</keyword>
<dbReference type="EMBL" id="CP060096">
    <property type="protein sequence ID" value="QSZ27290.1"/>
    <property type="molecule type" value="Genomic_DNA"/>
</dbReference>
<dbReference type="CDD" id="cd12152">
    <property type="entry name" value="F1-ATPase_delta"/>
    <property type="match status" value="1"/>
</dbReference>
<evidence type="ECO:0000313" key="13">
    <source>
        <dbReference type="Proteomes" id="UP000671913"/>
    </source>
</evidence>
<evidence type="ECO:0000256" key="8">
    <source>
        <dbReference type="HAMAP-Rule" id="MF_00530"/>
    </source>
</evidence>
<evidence type="ECO:0000256" key="1">
    <source>
        <dbReference type="ARBA" id="ARBA00004202"/>
    </source>
</evidence>
<dbReference type="Proteomes" id="UP000671913">
    <property type="component" value="Chromosome"/>
</dbReference>
<dbReference type="KEGG" id="aaut:ACETAC_10735"/>
<dbReference type="GO" id="GO:0005524">
    <property type="term" value="F:ATP binding"/>
    <property type="evidence" value="ECO:0007669"/>
    <property type="project" value="UniProtKB-UniRule"/>
</dbReference>
<dbReference type="NCBIfam" id="TIGR01216">
    <property type="entry name" value="ATP_synt_epsi"/>
    <property type="match status" value="1"/>
</dbReference>
<dbReference type="Pfam" id="PF00401">
    <property type="entry name" value="ATP-synt_DE"/>
    <property type="match status" value="1"/>
</dbReference>
<keyword evidence="13" id="KW-1185">Reference proteome</keyword>
<keyword evidence="4 8" id="KW-0406">Ion transport</keyword>
<dbReference type="InterPro" id="IPR020546">
    <property type="entry name" value="ATP_synth_F1_dsu/esu_N"/>
</dbReference>
<dbReference type="Gene3D" id="1.20.5.440">
    <property type="entry name" value="ATP synthase delta/epsilon subunit, C-terminal domain"/>
    <property type="match status" value="1"/>
</dbReference>
<sequence length="136" mass="15717">MKKFHLEILTLYRKFYDGEVDEIIISTSVGKIGILAGHIPMVADVAIGTIKIKVDDEWKEAFVSSGFMEVQRDKVTVFVESAEWPEEIDILRAKRAKERAQKKIKEKLSRREYILARAALRRALVRMNIAEKNKEI</sequence>
<dbReference type="InterPro" id="IPR001469">
    <property type="entry name" value="ATP_synth_F1_dsu/esu"/>
</dbReference>
<dbReference type="SUPFAM" id="SSF51344">
    <property type="entry name" value="Epsilon subunit of F1F0-ATP synthase N-terminal domain"/>
    <property type="match status" value="1"/>
</dbReference>
<evidence type="ECO:0000256" key="9">
    <source>
        <dbReference type="RuleBase" id="RU003656"/>
    </source>
</evidence>
<keyword evidence="8" id="KW-1003">Cell membrane</keyword>
<evidence type="ECO:0000256" key="4">
    <source>
        <dbReference type="ARBA" id="ARBA00023065"/>
    </source>
</evidence>
<keyword evidence="6 8" id="KW-0139">CF(1)</keyword>
<evidence type="ECO:0000256" key="5">
    <source>
        <dbReference type="ARBA" id="ARBA00023136"/>
    </source>
</evidence>
<organism evidence="12 13">
    <name type="scientific">Aceticella autotrophica</name>
    <dbReference type="NCBI Taxonomy" id="2755338"/>
    <lineage>
        <taxon>Bacteria</taxon>
        <taxon>Bacillati</taxon>
        <taxon>Bacillota</taxon>
        <taxon>Clostridia</taxon>
        <taxon>Thermoanaerobacterales</taxon>
        <taxon>Thermoanaerobacteraceae</taxon>
        <taxon>Aceticella</taxon>
    </lineage>
</organism>
<dbReference type="SUPFAM" id="SSF46604">
    <property type="entry name" value="Epsilon subunit of F1F0-ATP synthase C-terminal domain"/>
    <property type="match status" value="1"/>
</dbReference>
<dbReference type="GO" id="GO:0045259">
    <property type="term" value="C:proton-transporting ATP synthase complex"/>
    <property type="evidence" value="ECO:0007669"/>
    <property type="project" value="UniProtKB-KW"/>
</dbReference>
<name>A0A975AVM3_9THEO</name>
<comment type="subcellular location">
    <subcellularLocation>
        <location evidence="1 8">Cell membrane</location>
        <topology evidence="1 8">Peripheral membrane protein</topology>
    </subcellularLocation>
</comment>
<accession>A0A975AVM3</accession>
<evidence type="ECO:0000256" key="2">
    <source>
        <dbReference type="ARBA" id="ARBA00005712"/>
    </source>
</evidence>
<keyword evidence="5 8" id="KW-0472">Membrane</keyword>
<keyword evidence="7 8" id="KW-0066">ATP synthesis</keyword>
<dbReference type="PANTHER" id="PTHR13822:SF10">
    <property type="entry name" value="ATP SYNTHASE EPSILON CHAIN, CHLOROPLASTIC"/>
    <property type="match status" value="1"/>
</dbReference>
<evidence type="ECO:0000259" key="11">
    <source>
        <dbReference type="Pfam" id="PF02823"/>
    </source>
</evidence>
<dbReference type="InterPro" id="IPR036771">
    <property type="entry name" value="ATPsynth_dsu/esu_N"/>
</dbReference>
<evidence type="ECO:0000259" key="10">
    <source>
        <dbReference type="Pfam" id="PF00401"/>
    </source>
</evidence>
<evidence type="ECO:0000256" key="7">
    <source>
        <dbReference type="ARBA" id="ARBA00023310"/>
    </source>
</evidence>
<evidence type="ECO:0000256" key="3">
    <source>
        <dbReference type="ARBA" id="ARBA00022448"/>
    </source>
</evidence>
<comment type="subunit">
    <text evidence="8 9">F-type ATPases have 2 components, CF(1) - the catalytic core - and CF(0) - the membrane proton channel. CF(1) has five subunits: alpha(3), beta(3), gamma(1), delta(1), epsilon(1). CF(0) has three main subunits: a, b and c.</text>
</comment>
<dbReference type="AlphaFoldDB" id="A0A975AVM3"/>
<evidence type="ECO:0000256" key="6">
    <source>
        <dbReference type="ARBA" id="ARBA00023196"/>
    </source>
</evidence>
<dbReference type="Gene3D" id="2.60.15.10">
    <property type="entry name" value="F0F1 ATP synthase delta/epsilon subunit, N-terminal"/>
    <property type="match status" value="1"/>
</dbReference>
<dbReference type="InterPro" id="IPR036794">
    <property type="entry name" value="ATP_F1_dsu/esu_C_sf"/>
</dbReference>
<keyword evidence="3 8" id="KW-0813">Transport</keyword>
<evidence type="ECO:0000313" key="12">
    <source>
        <dbReference type="EMBL" id="QSZ27290.1"/>
    </source>
</evidence>
<dbReference type="InterPro" id="IPR020547">
    <property type="entry name" value="ATP_synth_F1_esu_C"/>
</dbReference>
<protein>
    <recommendedName>
        <fullName evidence="8">ATP synthase epsilon chain</fullName>
    </recommendedName>
    <alternativeName>
        <fullName evidence="8">ATP synthase F1 sector epsilon subunit</fullName>
    </alternativeName>
    <alternativeName>
        <fullName evidence="8">F-ATPase epsilon subunit</fullName>
    </alternativeName>
</protein>
<dbReference type="GO" id="GO:0005886">
    <property type="term" value="C:plasma membrane"/>
    <property type="evidence" value="ECO:0007669"/>
    <property type="project" value="UniProtKB-SubCell"/>
</dbReference>
<proteinExistence type="inferred from homology"/>
<comment type="similarity">
    <text evidence="2 8 9">Belongs to the ATPase epsilon chain family.</text>
</comment>
<feature type="domain" description="ATP synthase epsilon subunit C-terminal" evidence="10">
    <location>
        <begin position="86"/>
        <end position="131"/>
    </location>
</feature>
<comment type="function">
    <text evidence="8">Produces ATP from ADP in the presence of a proton gradient across the membrane.</text>
</comment>
<gene>
    <name evidence="8 12" type="primary">atpC</name>
    <name evidence="12" type="ORF">ACETAC_10735</name>
</gene>
<dbReference type="GO" id="GO:0046933">
    <property type="term" value="F:proton-transporting ATP synthase activity, rotational mechanism"/>
    <property type="evidence" value="ECO:0007669"/>
    <property type="project" value="UniProtKB-UniRule"/>
</dbReference>